<feature type="domain" description="ABC-2 type transporter transmembrane" evidence="6">
    <location>
        <begin position="7"/>
        <end position="203"/>
    </location>
</feature>
<keyword evidence="4 5" id="KW-0472">Membrane</keyword>
<protein>
    <submittedName>
        <fullName evidence="7">ABC transporter permease</fullName>
    </submittedName>
</protein>
<name>A0ABY7ZUD2_9ACTN</name>
<dbReference type="PANTHER" id="PTHR43027">
    <property type="entry name" value="DOXORUBICIN RESISTANCE ABC TRANSPORTER PERMEASE PROTEIN DRRC-RELATED"/>
    <property type="match status" value="1"/>
</dbReference>
<dbReference type="InterPro" id="IPR052902">
    <property type="entry name" value="ABC-2_transporter"/>
</dbReference>
<evidence type="ECO:0000313" key="7">
    <source>
        <dbReference type="EMBL" id="WDZ85529.1"/>
    </source>
</evidence>
<feature type="transmembrane region" description="Helical" evidence="5">
    <location>
        <begin position="220"/>
        <end position="238"/>
    </location>
</feature>
<evidence type="ECO:0000259" key="6">
    <source>
        <dbReference type="Pfam" id="PF01061"/>
    </source>
</evidence>
<evidence type="ECO:0000256" key="5">
    <source>
        <dbReference type="SAM" id="Phobius"/>
    </source>
</evidence>
<feature type="transmembrane region" description="Helical" evidence="5">
    <location>
        <begin position="166"/>
        <end position="186"/>
    </location>
</feature>
<comment type="subcellular location">
    <subcellularLocation>
        <location evidence="1">Membrane</location>
        <topology evidence="1">Multi-pass membrane protein</topology>
    </subcellularLocation>
</comment>
<keyword evidence="2 5" id="KW-0812">Transmembrane</keyword>
<keyword evidence="3 5" id="KW-1133">Transmembrane helix</keyword>
<keyword evidence="8" id="KW-1185">Reference proteome</keyword>
<evidence type="ECO:0000256" key="3">
    <source>
        <dbReference type="ARBA" id="ARBA00022989"/>
    </source>
</evidence>
<feature type="transmembrane region" description="Helical" evidence="5">
    <location>
        <begin position="136"/>
        <end position="159"/>
    </location>
</feature>
<sequence>MTGLGRMLRMEIRLFLREPLAVFLSVLLPAVILAALGAVPALRRPDDLFDGYSLVAYFAPSLLVMTLATAGLTGLANVLAGYRERGVLRRLAVTPARPATLLAAQLLLHLGVASLAATLLLIVGRVGFGVPLPGHLPGFAAVYLLGAAALFALGLLVAAVAPNQRVAGGTAGVLFLLTMFLGGVYLPRFLLPDVVNRIGAFSPPGVQALFDAWHGTPPRPAHLVTMALVALVAGTVATKSFRWE</sequence>
<dbReference type="PANTHER" id="PTHR43027:SF2">
    <property type="entry name" value="TRANSPORT PERMEASE PROTEIN"/>
    <property type="match status" value="1"/>
</dbReference>
<reference evidence="7 8" key="1">
    <citation type="submission" date="2023-02" db="EMBL/GenBank/DDBJ databases">
        <authorList>
            <person name="Mo P."/>
        </authorList>
    </citation>
    <scope>NUCLEOTIDE SEQUENCE [LARGE SCALE GENOMIC DNA]</scope>
    <source>
        <strain evidence="7 8">HUAS 3</strain>
    </source>
</reference>
<gene>
    <name evidence="7" type="ORF">PVK37_03475</name>
</gene>
<feature type="transmembrane region" description="Helical" evidence="5">
    <location>
        <begin position="20"/>
        <end position="42"/>
    </location>
</feature>
<evidence type="ECO:0000256" key="1">
    <source>
        <dbReference type="ARBA" id="ARBA00004141"/>
    </source>
</evidence>
<evidence type="ECO:0000256" key="4">
    <source>
        <dbReference type="ARBA" id="ARBA00023136"/>
    </source>
</evidence>
<dbReference type="EMBL" id="CP118615">
    <property type="protein sequence ID" value="WDZ85529.1"/>
    <property type="molecule type" value="Genomic_DNA"/>
</dbReference>
<accession>A0ABY7ZUD2</accession>
<dbReference type="Proteomes" id="UP001219605">
    <property type="component" value="Chromosome"/>
</dbReference>
<dbReference type="RefSeq" id="WP_275032243.1">
    <property type="nucleotide sequence ID" value="NZ_CP118615.1"/>
</dbReference>
<proteinExistence type="predicted"/>
<evidence type="ECO:0000313" key="8">
    <source>
        <dbReference type="Proteomes" id="UP001219605"/>
    </source>
</evidence>
<evidence type="ECO:0000256" key="2">
    <source>
        <dbReference type="ARBA" id="ARBA00022692"/>
    </source>
</evidence>
<feature type="transmembrane region" description="Helical" evidence="5">
    <location>
        <begin position="101"/>
        <end position="124"/>
    </location>
</feature>
<organism evidence="7 8">
    <name type="scientific">Micromonospora cathayae</name>
    <dbReference type="NCBI Taxonomy" id="3028804"/>
    <lineage>
        <taxon>Bacteria</taxon>
        <taxon>Bacillati</taxon>
        <taxon>Actinomycetota</taxon>
        <taxon>Actinomycetes</taxon>
        <taxon>Micromonosporales</taxon>
        <taxon>Micromonosporaceae</taxon>
        <taxon>Micromonospora</taxon>
    </lineage>
</organism>
<dbReference type="InterPro" id="IPR013525">
    <property type="entry name" value="ABC2_TM"/>
</dbReference>
<dbReference type="Pfam" id="PF01061">
    <property type="entry name" value="ABC2_membrane"/>
    <property type="match status" value="1"/>
</dbReference>
<feature type="transmembrane region" description="Helical" evidence="5">
    <location>
        <begin position="54"/>
        <end position="80"/>
    </location>
</feature>